<accession>A0ABD0LR58</accession>
<keyword evidence="2" id="KW-0812">Transmembrane</keyword>
<comment type="caution">
    <text evidence="3">The sequence shown here is derived from an EMBL/GenBank/DDBJ whole genome shotgun (WGS) entry which is preliminary data.</text>
</comment>
<dbReference type="Proteomes" id="UP001519460">
    <property type="component" value="Unassembled WGS sequence"/>
</dbReference>
<feature type="region of interest" description="Disordered" evidence="1">
    <location>
        <begin position="257"/>
        <end position="322"/>
    </location>
</feature>
<feature type="compositionally biased region" description="Polar residues" evidence="1">
    <location>
        <begin position="145"/>
        <end position="163"/>
    </location>
</feature>
<feature type="compositionally biased region" description="Polar residues" evidence="1">
    <location>
        <begin position="302"/>
        <end position="313"/>
    </location>
</feature>
<evidence type="ECO:0000313" key="4">
    <source>
        <dbReference type="Proteomes" id="UP001519460"/>
    </source>
</evidence>
<sequence>MVCREDLFTCYKDCCDSVSFCNDKHERCQACLTRDTTCGTDRMPAQCRHYCHMKSEHAVDDSTTDPLANPALSIIGIVCAVLLFITFVLIICWILKRPKWLIRLMQRCFSCGAVQTFTQAVQTSLGNICVVTAEDVESPADVSLTRDSTVHSNENDVTNTCSDPSRPLLGPSPPDGRSATPEQPATINPPPDAASRTTLRGPTADAESLGVSTNVGMDEDLLSHISTQETAPCPAEGSGVAVPPPNVTTTNLVRRGTSEVDPSLSNGAPAGAPGRGAAAQFLPPTPHPTDYGTGREGIGSARGSTRQPHNLGNDTRGPAFQHDIDVSPQQPHFAAHMTVNVNNYHGGLGASATPQSPAPNEPTAVPGEGGPGSQPFHPNVNTAGSNGHPPTGGHSSGGHGNLGIHQGGCRDDRLTCVPTTPRDKGPVVYAIDSENPAANARREQGLQ</sequence>
<evidence type="ECO:0000256" key="2">
    <source>
        <dbReference type="SAM" id="Phobius"/>
    </source>
</evidence>
<organism evidence="3 4">
    <name type="scientific">Batillaria attramentaria</name>
    <dbReference type="NCBI Taxonomy" id="370345"/>
    <lineage>
        <taxon>Eukaryota</taxon>
        <taxon>Metazoa</taxon>
        <taxon>Spiralia</taxon>
        <taxon>Lophotrochozoa</taxon>
        <taxon>Mollusca</taxon>
        <taxon>Gastropoda</taxon>
        <taxon>Caenogastropoda</taxon>
        <taxon>Sorbeoconcha</taxon>
        <taxon>Cerithioidea</taxon>
        <taxon>Batillariidae</taxon>
        <taxon>Batillaria</taxon>
    </lineage>
</organism>
<feature type="transmembrane region" description="Helical" evidence="2">
    <location>
        <begin position="71"/>
        <end position="95"/>
    </location>
</feature>
<name>A0ABD0LR58_9CAEN</name>
<dbReference type="EMBL" id="JACVVK020000028">
    <property type="protein sequence ID" value="KAK7501971.1"/>
    <property type="molecule type" value="Genomic_DNA"/>
</dbReference>
<reference evidence="3 4" key="1">
    <citation type="journal article" date="2023" name="Sci. Data">
        <title>Genome assembly of the Korean intertidal mud-creeper Batillaria attramentaria.</title>
        <authorList>
            <person name="Patra A.K."/>
            <person name="Ho P.T."/>
            <person name="Jun S."/>
            <person name="Lee S.J."/>
            <person name="Kim Y."/>
            <person name="Won Y.J."/>
        </authorList>
    </citation>
    <scope>NUCLEOTIDE SEQUENCE [LARGE SCALE GENOMIC DNA]</scope>
    <source>
        <strain evidence="3">Wonlab-2016</strain>
    </source>
</reference>
<evidence type="ECO:0000256" key="1">
    <source>
        <dbReference type="SAM" id="MobiDB-lite"/>
    </source>
</evidence>
<dbReference type="AlphaFoldDB" id="A0ABD0LR58"/>
<feature type="compositionally biased region" description="Low complexity" evidence="1">
    <location>
        <begin position="384"/>
        <end position="393"/>
    </location>
</feature>
<keyword evidence="2" id="KW-1133">Transmembrane helix</keyword>
<feature type="region of interest" description="Disordered" evidence="1">
    <location>
        <begin position="140"/>
        <end position="210"/>
    </location>
</feature>
<keyword evidence="4" id="KW-1185">Reference proteome</keyword>
<evidence type="ECO:0000313" key="3">
    <source>
        <dbReference type="EMBL" id="KAK7501971.1"/>
    </source>
</evidence>
<protein>
    <submittedName>
        <fullName evidence="3">Uncharacterized protein</fullName>
    </submittedName>
</protein>
<keyword evidence="2" id="KW-0472">Membrane</keyword>
<proteinExistence type="predicted"/>
<gene>
    <name evidence="3" type="ORF">BaRGS_00006723</name>
</gene>
<feature type="compositionally biased region" description="Low complexity" evidence="1">
    <location>
        <begin position="267"/>
        <end position="279"/>
    </location>
</feature>
<feature type="region of interest" description="Disordered" evidence="1">
    <location>
        <begin position="346"/>
        <end position="447"/>
    </location>
</feature>